<keyword evidence="3 6" id="KW-1133">Transmembrane helix</keyword>
<name>A0ABR1H1L2_9HYPO</name>
<dbReference type="EMBL" id="JAZAVJ010000094">
    <property type="protein sequence ID" value="KAK7414843.1"/>
    <property type="molecule type" value="Genomic_DNA"/>
</dbReference>
<organism evidence="7 8">
    <name type="scientific">Neonectria punicea</name>
    <dbReference type="NCBI Taxonomy" id="979145"/>
    <lineage>
        <taxon>Eukaryota</taxon>
        <taxon>Fungi</taxon>
        <taxon>Dikarya</taxon>
        <taxon>Ascomycota</taxon>
        <taxon>Pezizomycotina</taxon>
        <taxon>Sordariomycetes</taxon>
        <taxon>Hypocreomycetidae</taxon>
        <taxon>Hypocreales</taxon>
        <taxon>Nectriaceae</taxon>
        <taxon>Neonectria</taxon>
    </lineage>
</organism>
<feature type="transmembrane region" description="Helical" evidence="6">
    <location>
        <begin position="544"/>
        <end position="566"/>
    </location>
</feature>
<reference evidence="7 8" key="1">
    <citation type="journal article" date="2025" name="Microbiol. Resour. Announc.">
        <title>Draft genome sequences for Neonectria magnoliae and Neonectria punicea, canker pathogens of Liriodendron tulipifera and Acer saccharum in West Virginia.</title>
        <authorList>
            <person name="Petronek H.M."/>
            <person name="Kasson M.T."/>
            <person name="Metheny A.M."/>
            <person name="Stauder C.M."/>
            <person name="Lovett B."/>
            <person name="Lynch S.C."/>
            <person name="Garnas J.R."/>
            <person name="Kasson L.R."/>
            <person name="Stajich J.E."/>
        </authorList>
    </citation>
    <scope>NUCLEOTIDE SEQUENCE [LARGE SCALE GENOMIC DNA]</scope>
    <source>
        <strain evidence="7 8">NRRL 64653</strain>
    </source>
</reference>
<dbReference type="Proteomes" id="UP001498476">
    <property type="component" value="Unassembled WGS sequence"/>
</dbReference>
<keyword evidence="4 6" id="KW-0472">Membrane</keyword>
<comment type="caution">
    <text evidence="7">The sequence shown here is derived from an EMBL/GenBank/DDBJ whole genome shotgun (WGS) entry which is preliminary data.</text>
</comment>
<evidence type="ECO:0000256" key="3">
    <source>
        <dbReference type="ARBA" id="ARBA00022989"/>
    </source>
</evidence>
<evidence type="ECO:0000256" key="5">
    <source>
        <dbReference type="SAM" id="MobiDB-lite"/>
    </source>
</evidence>
<accession>A0ABR1H1L2</accession>
<feature type="compositionally biased region" description="Basic and acidic residues" evidence="5">
    <location>
        <begin position="20"/>
        <end position="60"/>
    </location>
</feature>
<comment type="subcellular location">
    <subcellularLocation>
        <location evidence="1">Membrane</location>
        <topology evidence="1">Multi-pass membrane protein</topology>
    </subcellularLocation>
</comment>
<feature type="transmembrane region" description="Helical" evidence="6">
    <location>
        <begin position="464"/>
        <end position="489"/>
    </location>
</feature>
<evidence type="ECO:0000256" key="4">
    <source>
        <dbReference type="ARBA" id="ARBA00023136"/>
    </source>
</evidence>
<protein>
    <submittedName>
        <fullName evidence="7">Uncharacterized protein</fullName>
    </submittedName>
</protein>
<dbReference type="PANTHER" id="PTHR31465">
    <property type="entry name" value="PROTEIN RTA1-RELATED"/>
    <property type="match status" value="1"/>
</dbReference>
<evidence type="ECO:0000256" key="2">
    <source>
        <dbReference type="ARBA" id="ARBA00022692"/>
    </source>
</evidence>
<evidence type="ECO:0000256" key="1">
    <source>
        <dbReference type="ARBA" id="ARBA00004141"/>
    </source>
</evidence>
<evidence type="ECO:0000256" key="6">
    <source>
        <dbReference type="SAM" id="Phobius"/>
    </source>
</evidence>
<sequence>MEPIPEEGSFQEPTVPSTPHIRERAAPSQDRQRSRAIDFLDREYMSNHERERQLQRKERPQPPPRVPIYQGGSEREVKHDYPVYGRYPEYGSRPPPSSSRLAPTDNPHRPVYWEPPERHTDSGVTRPGKSGIYRDHDFEYPNHRPVGDENERRERLRKARDDGVSGHKPGGPTYYDDPVYDERLNSYYRNRSVRKGAVAVSVTPLDPQDVTVYMSMDVTENLEDSLEELARLRRLGNFKAALDQFDHLKPFLDQTYVRVQYGEFLLKAKRFSELDELAQKHPPTYSKDLAEMNWRALLWIACSSSDLDFGGVEDCDISGVAEMLLEKHLSNLGSTELQCLLHMFDSDATNGVWETNQDFYNLHHILLSEERLWELLDVLLILGCDDVDLASFSHEVQNLADSSDTEYFDESSAFAFLEIFTVLALDSMGSRAEAESIKYCLDAARKQAKALLANSAHNLKTLPYLRFLMAEVQIVIFGLFVVTAVLFHYKLSRNLTTTAASGEITWQRYLHVRYGASFLILVRSIFRVIEYLQGNGGYLISHEMFLYLFDAVPMAAVMGGFLIWYVEALAPRDSYKQAGHDVRDTALQNFA</sequence>
<dbReference type="InterPro" id="IPR007568">
    <property type="entry name" value="RTA1"/>
</dbReference>
<feature type="compositionally biased region" description="Basic and acidic residues" evidence="5">
    <location>
        <begin position="132"/>
        <end position="165"/>
    </location>
</feature>
<dbReference type="PANTHER" id="PTHR31465:SF1">
    <property type="entry name" value="PROTEIN RTA1-RELATED"/>
    <property type="match status" value="1"/>
</dbReference>
<gene>
    <name evidence="7" type="ORF">QQX98_006358</name>
</gene>
<keyword evidence="8" id="KW-1185">Reference proteome</keyword>
<proteinExistence type="predicted"/>
<feature type="transmembrane region" description="Helical" evidence="6">
    <location>
        <begin position="510"/>
        <end position="529"/>
    </location>
</feature>
<dbReference type="Pfam" id="PF04479">
    <property type="entry name" value="RTA1"/>
    <property type="match status" value="1"/>
</dbReference>
<feature type="region of interest" description="Disordered" evidence="5">
    <location>
        <begin position="1"/>
        <end position="178"/>
    </location>
</feature>
<keyword evidence="2 6" id="KW-0812">Transmembrane</keyword>
<evidence type="ECO:0000313" key="7">
    <source>
        <dbReference type="EMBL" id="KAK7414843.1"/>
    </source>
</evidence>
<evidence type="ECO:0000313" key="8">
    <source>
        <dbReference type="Proteomes" id="UP001498476"/>
    </source>
</evidence>